<sequence length="153" mass="17252">NLAPTFVAFTPWTTLDIYLELLEYILKLQLIEAVAPVQLSIRLLIPAGSYILELDGLDDIVGEFDASILGHPWSNPDPRVDELQQKIQSWVTKAESEGLSRPEIFLEIWRLTHEQAGKPVPGLDIEHAGKPIPRLSENWYCCAEPTCEQLVSF</sequence>
<dbReference type="EMBL" id="BART01028321">
    <property type="protein sequence ID" value="GAG90136.1"/>
    <property type="molecule type" value="Genomic_DNA"/>
</dbReference>
<dbReference type="AlphaFoldDB" id="X1D0Y6"/>
<feature type="non-terminal residue" evidence="1">
    <location>
        <position position="1"/>
    </location>
</feature>
<organism evidence="1">
    <name type="scientific">marine sediment metagenome</name>
    <dbReference type="NCBI Taxonomy" id="412755"/>
    <lineage>
        <taxon>unclassified sequences</taxon>
        <taxon>metagenomes</taxon>
        <taxon>ecological metagenomes</taxon>
    </lineage>
</organism>
<accession>X1D0Y6</accession>
<proteinExistence type="predicted"/>
<reference evidence="1" key="1">
    <citation type="journal article" date="2014" name="Front. Microbiol.">
        <title>High frequency of phylogenetically diverse reductive dehalogenase-homologous genes in deep subseafloor sedimentary metagenomes.</title>
        <authorList>
            <person name="Kawai M."/>
            <person name="Futagami T."/>
            <person name="Toyoda A."/>
            <person name="Takaki Y."/>
            <person name="Nishi S."/>
            <person name="Hori S."/>
            <person name="Arai W."/>
            <person name="Tsubouchi T."/>
            <person name="Morono Y."/>
            <person name="Uchiyama I."/>
            <person name="Ito T."/>
            <person name="Fujiyama A."/>
            <person name="Inagaki F."/>
            <person name="Takami H."/>
        </authorList>
    </citation>
    <scope>NUCLEOTIDE SEQUENCE</scope>
    <source>
        <strain evidence="1">Expedition CK06-06</strain>
    </source>
</reference>
<protein>
    <submittedName>
        <fullName evidence="1">Uncharacterized protein</fullName>
    </submittedName>
</protein>
<comment type="caution">
    <text evidence="1">The sequence shown here is derived from an EMBL/GenBank/DDBJ whole genome shotgun (WGS) entry which is preliminary data.</text>
</comment>
<evidence type="ECO:0000313" key="1">
    <source>
        <dbReference type="EMBL" id="GAG90136.1"/>
    </source>
</evidence>
<name>X1D0Y6_9ZZZZ</name>
<gene>
    <name evidence="1" type="ORF">S01H4_49973</name>
</gene>